<organism evidence="1 2">
    <name type="scientific">Chryseobacterium soldanellicola</name>
    <dbReference type="NCBI Taxonomy" id="311333"/>
    <lineage>
        <taxon>Bacteria</taxon>
        <taxon>Pseudomonadati</taxon>
        <taxon>Bacteroidota</taxon>
        <taxon>Flavobacteriia</taxon>
        <taxon>Flavobacteriales</taxon>
        <taxon>Weeksellaceae</taxon>
        <taxon>Chryseobacterium group</taxon>
        <taxon>Chryseobacterium</taxon>
    </lineage>
</organism>
<dbReference type="STRING" id="311333.SAMN05421664_1127"/>
<dbReference type="AlphaFoldDB" id="A0A1H0ZX44"/>
<sequence length="240" mass="27738">MKKMLILLLFPICFYGFSQEIKIPDNFVEASIPKLYSGDWDSLNHSKDIYLGKQNKEELIIEKKGKGERSELEIEGGKLIGIDEGEWGGALYFRTKNLQEKLIVIQPGNTVDILKFKNKIYFIQGLSHMGISDGALYELKRIKNKFTCIKVTDFDDAPAAITSFQNKILIISHKNFYEINTEESNKVTKIFENQFWESLYPNSIVAFDERNIFVGMRSGILKVNIIDKTINFYRKNIKNE</sequence>
<dbReference type="RefSeq" id="WP_089754514.1">
    <property type="nucleotide sequence ID" value="NZ_FNKL01000002.1"/>
</dbReference>
<evidence type="ECO:0000313" key="2">
    <source>
        <dbReference type="Proteomes" id="UP000199627"/>
    </source>
</evidence>
<gene>
    <name evidence="1" type="ORF">SAMN05421664_1127</name>
</gene>
<accession>A0A1H0ZX44</accession>
<dbReference type="EMBL" id="FNKL01000002">
    <property type="protein sequence ID" value="SDQ32045.1"/>
    <property type="molecule type" value="Genomic_DNA"/>
</dbReference>
<name>A0A1H0ZX44_9FLAO</name>
<dbReference type="Proteomes" id="UP000199627">
    <property type="component" value="Unassembled WGS sequence"/>
</dbReference>
<protein>
    <submittedName>
        <fullName evidence="1">Uncharacterized protein</fullName>
    </submittedName>
</protein>
<reference evidence="2" key="1">
    <citation type="submission" date="2016-10" db="EMBL/GenBank/DDBJ databases">
        <authorList>
            <person name="Varghese N."/>
            <person name="Submissions S."/>
        </authorList>
    </citation>
    <scope>NUCLEOTIDE SEQUENCE [LARGE SCALE GENOMIC DNA]</scope>
    <source>
        <strain evidence="2">DSM 17072</strain>
    </source>
</reference>
<evidence type="ECO:0000313" key="1">
    <source>
        <dbReference type="EMBL" id="SDQ32045.1"/>
    </source>
</evidence>
<proteinExistence type="predicted"/>
<dbReference type="OrthoDB" id="2987994at2"/>
<keyword evidence="2" id="KW-1185">Reference proteome</keyword>